<keyword evidence="2" id="KW-0560">Oxidoreductase</keyword>
<dbReference type="Pfam" id="PF08240">
    <property type="entry name" value="ADH_N"/>
    <property type="match status" value="1"/>
</dbReference>
<name>A0A9P9JJE6_9HYPO</name>
<gene>
    <name evidence="4" type="ORF">B0J13DRAFT_39381</name>
</gene>
<dbReference type="Gene3D" id="3.90.180.10">
    <property type="entry name" value="Medium-chain alcohol dehydrogenases, catalytic domain"/>
    <property type="match status" value="1"/>
</dbReference>
<dbReference type="InterPro" id="IPR020843">
    <property type="entry name" value="ER"/>
</dbReference>
<dbReference type="SUPFAM" id="SSF51735">
    <property type="entry name" value="NAD(P)-binding Rossmann-fold domains"/>
    <property type="match status" value="1"/>
</dbReference>
<dbReference type="EMBL" id="JAGMUU010000001">
    <property type="protein sequence ID" value="KAH7163586.1"/>
    <property type="molecule type" value="Genomic_DNA"/>
</dbReference>
<feature type="domain" description="Enoyl reductase (ER)" evidence="3">
    <location>
        <begin position="14"/>
        <end position="340"/>
    </location>
</feature>
<protein>
    <submittedName>
        <fullName evidence="4">Alcohol dehydrogenase</fullName>
    </submittedName>
</protein>
<dbReference type="CDD" id="cd08249">
    <property type="entry name" value="enoyl_reductase_like"/>
    <property type="match status" value="1"/>
</dbReference>
<dbReference type="PANTHER" id="PTHR45348">
    <property type="entry name" value="HYPOTHETICAL OXIDOREDUCTASE (EUROFUNG)"/>
    <property type="match status" value="1"/>
</dbReference>
<evidence type="ECO:0000313" key="4">
    <source>
        <dbReference type="EMBL" id="KAH7163586.1"/>
    </source>
</evidence>
<proteinExistence type="inferred from homology"/>
<dbReference type="GO" id="GO:0016651">
    <property type="term" value="F:oxidoreductase activity, acting on NAD(P)H"/>
    <property type="evidence" value="ECO:0007669"/>
    <property type="project" value="InterPro"/>
</dbReference>
<organism evidence="4 5">
    <name type="scientific">Dactylonectria estremocensis</name>
    <dbReference type="NCBI Taxonomy" id="1079267"/>
    <lineage>
        <taxon>Eukaryota</taxon>
        <taxon>Fungi</taxon>
        <taxon>Dikarya</taxon>
        <taxon>Ascomycota</taxon>
        <taxon>Pezizomycotina</taxon>
        <taxon>Sordariomycetes</taxon>
        <taxon>Hypocreomycetidae</taxon>
        <taxon>Hypocreales</taxon>
        <taxon>Nectriaceae</taxon>
        <taxon>Dactylonectria</taxon>
    </lineage>
</organism>
<reference evidence="4" key="1">
    <citation type="journal article" date="2021" name="Nat. Commun.">
        <title>Genetic determinants of endophytism in the Arabidopsis root mycobiome.</title>
        <authorList>
            <person name="Mesny F."/>
            <person name="Miyauchi S."/>
            <person name="Thiergart T."/>
            <person name="Pickel B."/>
            <person name="Atanasova L."/>
            <person name="Karlsson M."/>
            <person name="Huettel B."/>
            <person name="Barry K.W."/>
            <person name="Haridas S."/>
            <person name="Chen C."/>
            <person name="Bauer D."/>
            <person name="Andreopoulos W."/>
            <person name="Pangilinan J."/>
            <person name="LaButti K."/>
            <person name="Riley R."/>
            <person name="Lipzen A."/>
            <person name="Clum A."/>
            <person name="Drula E."/>
            <person name="Henrissat B."/>
            <person name="Kohler A."/>
            <person name="Grigoriev I.V."/>
            <person name="Martin F.M."/>
            <person name="Hacquard S."/>
        </authorList>
    </citation>
    <scope>NUCLEOTIDE SEQUENCE</scope>
    <source>
        <strain evidence="4">MPI-CAGE-AT-0021</strain>
    </source>
</reference>
<dbReference type="PANTHER" id="PTHR45348:SF2">
    <property type="entry name" value="ZINC-TYPE ALCOHOL DEHYDROGENASE-LIKE PROTEIN C2E1P3.01"/>
    <property type="match status" value="1"/>
</dbReference>
<comment type="similarity">
    <text evidence="1">Belongs to the zinc-containing alcohol dehydrogenase family.</text>
</comment>
<accession>A0A9P9JJE6</accession>
<keyword evidence="5" id="KW-1185">Reference proteome</keyword>
<dbReference type="InterPro" id="IPR036291">
    <property type="entry name" value="NAD(P)-bd_dom_sf"/>
</dbReference>
<evidence type="ECO:0000256" key="2">
    <source>
        <dbReference type="ARBA" id="ARBA00023002"/>
    </source>
</evidence>
<dbReference type="InterPro" id="IPR011032">
    <property type="entry name" value="GroES-like_sf"/>
</dbReference>
<sequence>MESQNTKYLVPAQGNLLVPKVTTRPTIMEPTEVMIRLKTVAINPADCKMIDQGHRITSWPLVPGLDGAGIVEAVGEKVKRVGPGDMVLALFAPGDRGGSFQKLAVVQEKMVTKVPTTWSFEDAATLGVCYMTGIVALGVGLKISLPFLEVGPTTVFNPASVLVLGGSSALGAATIQLLRLAVPNCKIFTTSSPRHHAHITSTLGADRAFDRKSTSLVMDVRAESPGSLGVEAIIDAVGAGATEKHIFDTFDPNGPMRYAQVWTGDDEIEAPSSVDSVMFRGRDLSTMQGREHIMAALQQLLEDGKYGLPLPVKRVGDGFPALEEGLRLMRNGVSGEKLVVLI</sequence>
<dbReference type="InterPro" id="IPR013154">
    <property type="entry name" value="ADH-like_N"/>
</dbReference>
<dbReference type="SUPFAM" id="SSF50129">
    <property type="entry name" value="GroES-like"/>
    <property type="match status" value="1"/>
</dbReference>
<dbReference type="SMART" id="SM00829">
    <property type="entry name" value="PKS_ER"/>
    <property type="match status" value="1"/>
</dbReference>
<evidence type="ECO:0000313" key="5">
    <source>
        <dbReference type="Proteomes" id="UP000717696"/>
    </source>
</evidence>
<dbReference type="Proteomes" id="UP000717696">
    <property type="component" value="Unassembled WGS sequence"/>
</dbReference>
<dbReference type="InterPro" id="IPR047122">
    <property type="entry name" value="Trans-enoyl_RdTase-like"/>
</dbReference>
<dbReference type="Gene3D" id="3.40.50.720">
    <property type="entry name" value="NAD(P)-binding Rossmann-like Domain"/>
    <property type="match status" value="1"/>
</dbReference>
<dbReference type="OrthoDB" id="48317at2759"/>
<evidence type="ECO:0000259" key="3">
    <source>
        <dbReference type="SMART" id="SM00829"/>
    </source>
</evidence>
<evidence type="ECO:0000256" key="1">
    <source>
        <dbReference type="ARBA" id="ARBA00008072"/>
    </source>
</evidence>
<dbReference type="AlphaFoldDB" id="A0A9P9JJE6"/>
<comment type="caution">
    <text evidence="4">The sequence shown here is derived from an EMBL/GenBank/DDBJ whole genome shotgun (WGS) entry which is preliminary data.</text>
</comment>